<sequence>MSENHLGYAPYVCIQARRICGRLLRDTVCYSRVLSNDIVSCHDVLQSESRLHMVGFMMLFLEQWVAC</sequence>
<dbReference type="AlphaFoldDB" id="A0A0A9QLH0"/>
<protein>
    <submittedName>
        <fullName evidence="1">Uncharacterized protein</fullName>
    </submittedName>
</protein>
<dbReference type="EMBL" id="GBRH01226340">
    <property type="protein sequence ID" value="JAD71555.1"/>
    <property type="molecule type" value="Transcribed_RNA"/>
</dbReference>
<name>A0A0A9QLH0_ARUDO</name>
<organism evidence="1">
    <name type="scientific">Arundo donax</name>
    <name type="common">Giant reed</name>
    <name type="synonym">Donax arundinaceus</name>
    <dbReference type="NCBI Taxonomy" id="35708"/>
    <lineage>
        <taxon>Eukaryota</taxon>
        <taxon>Viridiplantae</taxon>
        <taxon>Streptophyta</taxon>
        <taxon>Embryophyta</taxon>
        <taxon>Tracheophyta</taxon>
        <taxon>Spermatophyta</taxon>
        <taxon>Magnoliopsida</taxon>
        <taxon>Liliopsida</taxon>
        <taxon>Poales</taxon>
        <taxon>Poaceae</taxon>
        <taxon>PACMAD clade</taxon>
        <taxon>Arundinoideae</taxon>
        <taxon>Arundineae</taxon>
        <taxon>Arundo</taxon>
    </lineage>
</organism>
<proteinExistence type="predicted"/>
<accession>A0A0A9QLH0</accession>
<reference evidence="1" key="2">
    <citation type="journal article" date="2015" name="Data Brief">
        <title>Shoot transcriptome of the giant reed, Arundo donax.</title>
        <authorList>
            <person name="Barrero R.A."/>
            <person name="Guerrero F.D."/>
            <person name="Moolhuijzen P."/>
            <person name="Goolsby J.A."/>
            <person name="Tidwell J."/>
            <person name="Bellgard S.E."/>
            <person name="Bellgard M.I."/>
        </authorList>
    </citation>
    <scope>NUCLEOTIDE SEQUENCE</scope>
    <source>
        <tissue evidence="1">Shoot tissue taken approximately 20 cm above the soil surface</tissue>
    </source>
</reference>
<reference evidence="1" key="1">
    <citation type="submission" date="2014-09" db="EMBL/GenBank/DDBJ databases">
        <authorList>
            <person name="Magalhaes I.L.F."/>
            <person name="Oliveira U."/>
            <person name="Santos F.R."/>
            <person name="Vidigal T.H.D.A."/>
            <person name="Brescovit A.D."/>
            <person name="Santos A.J."/>
        </authorList>
    </citation>
    <scope>NUCLEOTIDE SEQUENCE</scope>
    <source>
        <tissue evidence="1">Shoot tissue taken approximately 20 cm above the soil surface</tissue>
    </source>
</reference>
<evidence type="ECO:0000313" key="1">
    <source>
        <dbReference type="EMBL" id="JAD71555.1"/>
    </source>
</evidence>